<dbReference type="InterPro" id="IPR021484">
    <property type="entry name" value="DUF3137"/>
</dbReference>
<evidence type="ECO:0000256" key="1">
    <source>
        <dbReference type="SAM" id="Phobius"/>
    </source>
</evidence>
<reference evidence="2 3" key="1">
    <citation type="submission" date="2017-03" db="EMBL/GenBank/DDBJ databases">
        <authorList>
            <person name="Afonso C.L."/>
            <person name="Miller P.J."/>
            <person name="Scott M.A."/>
            <person name="Spackman E."/>
            <person name="Goraichik I."/>
            <person name="Dimitrov K.M."/>
            <person name="Suarez D.L."/>
            <person name="Swayne D.E."/>
        </authorList>
    </citation>
    <scope>NUCLEOTIDE SEQUENCE [LARGE SCALE GENOMIC DNA]</scope>
    <source>
        <strain evidence="2 3">CECT 7751</strain>
    </source>
</reference>
<sequence length="334" mass="37315">MVASHFEERAPHEAGFARLFDDEIQPLYRSTRDLAATKARKARLQSRIVLGLGVLAAGTLAVLHPFDGEAPRWIGPVVILVLAGIIAGVIVHQARASFNRRIKEQVAPLLAAHLGVGDFIIRPHRSYLDLHALTDLQILPRFTDVSIEDGMSGRWRDVGYRLAEVTLRKRMPKSKDDHGPRYQTIFKGLVMEVETPVDMPWTIFEAGPLGFLGGFKEKLMSVRGLSPVDYGLGDEAPFRVYSEQPERAQELVPPLFLETLVQIASEQGTEPRRIEAGFRDRTFHLCLRRSEDFLELDAYDTDPQAFAQSCRAALSDMALPRRVIDLLIDGPAQG</sequence>
<dbReference type="OrthoDB" id="7746008at2"/>
<evidence type="ECO:0008006" key="4">
    <source>
        <dbReference type="Google" id="ProtNLM"/>
    </source>
</evidence>
<evidence type="ECO:0000313" key="3">
    <source>
        <dbReference type="Proteomes" id="UP000193963"/>
    </source>
</evidence>
<keyword evidence="3" id="KW-1185">Reference proteome</keyword>
<feature type="transmembrane region" description="Helical" evidence="1">
    <location>
        <begin position="48"/>
        <end position="66"/>
    </location>
</feature>
<dbReference type="Pfam" id="PF11335">
    <property type="entry name" value="DUF3137"/>
    <property type="match status" value="1"/>
</dbReference>
<protein>
    <recommendedName>
        <fullName evidence="4">DUF3137 domain-containing protein</fullName>
    </recommendedName>
</protein>
<feature type="transmembrane region" description="Helical" evidence="1">
    <location>
        <begin position="72"/>
        <end position="91"/>
    </location>
</feature>
<evidence type="ECO:0000313" key="2">
    <source>
        <dbReference type="EMBL" id="SLN26111.1"/>
    </source>
</evidence>
<dbReference type="EMBL" id="FWFN01000002">
    <property type="protein sequence ID" value="SLN26111.1"/>
    <property type="molecule type" value="Genomic_DNA"/>
</dbReference>
<dbReference type="RefSeq" id="WP_085886855.1">
    <property type="nucleotide sequence ID" value="NZ_FWFN01000002.1"/>
</dbReference>
<dbReference type="Proteomes" id="UP000193963">
    <property type="component" value="Unassembled WGS sequence"/>
</dbReference>
<name>A0A1X6YN32_9RHOB</name>
<proteinExistence type="predicted"/>
<organism evidence="2 3">
    <name type="scientific">Pseudooceanicola marinus</name>
    <dbReference type="NCBI Taxonomy" id="396013"/>
    <lineage>
        <taxon>Bacteria</taxon>
        <taxon>Pseudomonadati</taxon>
        <taxon>Pseudomonadota</taxon>
        <taxon>Alphaproteobacteria</taxon>
        <taxon>Rhodobacterales</taxon>
        <taxon>Paracoccaceae</taxon>
        <taxon>Pseudooceanicola</taxon>
    </lineage>
</organism>
<keyword evidence="1" id="KW-0472">Membrane</keyword>
<gene>
    <name evidence="2" type="ORF">PSM7751_00946</name>
</gene>
<dbReference type="AlphaFoldDB" id="A0A1X6YN32"/>
<accession>A0A1X6YN32</accession>
<keyword evidence="1" id="KW-1133">Transmembrane helix</keyword>
<keyword evidence="1" id="KW-0812">Transmembrane</keyword>